<protein>
    <submittedName>
        <fullName evidence="1">Uncharacterized protein</fullName>
    </submittedName>
</protein>
<gene>
    <name evidence="1" type="ORF">ADUPG1_009168</name>
</gene>
<evidence type="ECO:0000313" key="2">
    <source>
        <dbReference type="Proteomes" id="UP001057375"/>
    </source>
</evidence>
<comment type="caution">
    <text evidence="1">The sequence shown here is derived from an EMBL/GenBank/DDBJ whole genome shotgun (WGS) entry which is preliminary data.</text>
</comment>
<dbReference type="Proteomes" id="UP001057375">
    <property type="component" value="Unassembled WGS sequence"/>
</dbReference>
<proteinExistence type="predicted"/>
<name>A0ABQ5KWW5_9EUKA</name>
<reference evidence="1" key="1">
    <citation type="submission" date="2022-03" db="EMBL/GenBank/DDBJ databases">
        <title>Draft genome sequence of Aduncisulcus paluster, a free-living microaerophilic Fornicata.</title>
        <authorList>
            <person name="Yuyama I."/>
            <person name="Kume K."/>
            <person name="Tamura T."/>
            <person name="Inagaki Y."/>
            <person name="Hashimoto T."/>
        </authorList>
    </citation>
    <scope>NUCLEOTIDE SEQUENCE</scope>
    <source>
        <strain evidence="1">NY0171</strain>
    </source>
</reference>
<accession>A0ABQ5KWW5</accession>
<keyword evidence="2" id="KW-1185">Reference proteome</keyword>
<organism evidence="1 2">
    <name type="scientific">Aduncisulcus paluster</name>
    <dbReference type="NCBI Taxonomy" id="2918883"/>
    <lineage>
        <taxon>Eukaryota</taxon>
        <taxon>Metamonada</taxon>
        <taxon>Carpediemonas-like organisms</taxon>
        <taxon>Aduncisulcus</taxon>
    </lineage>
</organism>
<sequence length="97" mass="10405">MLFVAQGRLNVTPISLSTTGVFHPSSLNFLLAFSRAYGNKTKMHTTDGLSIMDTLCSCLKFFFAKAAIAIGKRIAHAHLTTSLGRVANGGFCAPSRK</sequence>
<evidence type="ECO:0000313" key="1">
    <source>
        <dbReference type="EMBL" id="GKT36148.1"/>
    </source>
</evidence>
<dbReference type="EMBL" id="BQXS01011151">
    <property type="protein sequence ID" value="GKT36148.1"/>
    <property type="molecule type" value="Genomic_DNA"/>
</dbReference>